<comment type="caution">
    <text evidence="2">The sequence shown here is derived from an EMBL/GenBank/DDBJ whole genome shotgun (WGS) entry which is preliminary data.</text>
</comment>
<evidence type="ECO:0000256" key="1">
    <source>
        <dbReference type="SAM" id="MobiDB-lite"/>
    </source>
</evidence>
<sequence>MKLSSFLRSKLTRGTPRHAKIVGSGFYLPKFNRKKKLASPPTSGSKLRPSHDSMQQSLNRSLREAERQCRDSSGTFRRLSLVIILRLSGSMTASVTNESVVRHHLLNAPLRRANTAG</sequence>
<name>A0A9N7UHP5_PLEPL</name>
<organism evidence="2 3">
    <name type="scientific">Pleuronectes platessa</name>
    <name type="common">European plaice</name>
    <dbReference type="NCBI Taxonomy" id="8262"/>
    <lineage>
        <taxon>Eukaryota</taxon>
        <taxon>Metazoa</taxon>
        <taxon>Chordata</taxon>
        <taxon>Craniata</taxon>
        <taxon>Vertebrata</taxon>
        <taxon>Euteleostomi</taxon>
        <taxon>Actinopterygii</taxon>
        <taxon>Neopterygii</taxon>
        <taxon>Teleostei</taxon>
        <taxon>Neoteleostei</taxon>
        <taxon>Acanthomorphata</taxon>
        <taxon>Carangaria</taxon>
        <taxon>Pleuronectiformes</taxon>
        <taxon>Pleuronectoidei</taxon>
        <taxon>Pleuronectidae</taxon>
        <taxon>Pleuronectes</taxon>
    </lineage>
</organism>
<dbReference type="Proteomes" id="UP001153269">
    <property type="component" value="Unassembled WGS sequence"/>
</dbReference>
<evidence type="ECO:0000313" key="2">
    <source>
        <dbReference type="EMBL" id="CAB1430672.1"/>
    </source>
</evidence>
<feature type="compositionally biased region" description="Basic and acidic residues" evidence="1">
    <location>
        <begin position="61"/>
        <end position="70"/>
    </location>
</feature>
<dbReference type="AlphaFoldDB" id="A0A9N7UHP5"/>
<gene>
    <name evidence="2" type="ORF">PLEPLA_LOCUS18657</name>
</gene>
<proteinExistence type="predicted"/>
<reference evidence="2" key="1">
    <citation type="submission" date="2020-03" db="EMBL/GenBank/DDBJ databases">
        <authorList>
            <person name="Weist P."/>
        </authorList>
    </citation>
    <scope>NUCLEOTIDE SEQUENCE</scope>
</reference>
<accession>A0A9N7UHP5</accession>
<protein>
    <submittedName>
        <fullName evidence="2">Uncharacterized protein</fullName>
    </submittedName>
</protein>
<dbReference type="EMBL" id="CADEAL010001258">
    <property type="protein sequence ID" value="CAB1430672.1"/>
    <property type="molecule type" value="Genomic_DNA"/>
</dbReference>
<evidence type="ECO:0000313" key="3">
    <source>
        <dbReference type="Proteomes" id="UP001153269"/>
    </source>
</evidence>
<feature type="region of interest" description="Disordered" evidence="1">
    <location>
        <begin position="33"/>
        <end position="73"/>
    </location>
</feature>
<keyword evidence="3" id="KW-1185">Reference proteome</keyword>